<proteinExistence type="predicted"/>
<name>A0A3N0GJN0_9ACTN</name>
<keyword evidence="2" id="KW-1185">Reference proteome</keyword>
<accession>A0A3N0GJN0</accession>
<dbReference type="RefSeq" id="WP_123224438.1">
    <property type="nucleotide sequence ID" value="NZ_RJSF01000044.1"/>
</dbReference>
<sequence>MFAIRSVLACAAVVALVAGCGSESGQRQEPLTAAQFRMKAQSICRDASSATKRIVANVGDKPTKAQVKQLVATTVVVVRNEIEDLDRLVPPRELQDDVDAMLDSARRGNEQLRTHGMQMLLKGKEPFKDADKKSLAIGLDDCAK</sequence>
<dbReference type="PROSITE" id="PS51257">
    <property type="entry name" value="PROKAR_LIPOPROTEIN"/>
    <property type="match status" value="1"/>
</dbReference>
<dbReference type="EMBL" id="RJSF01000044">
    <property type="protein sequence ID" value="RNM12675.1"/>
    <property type="molecule type" value="Genomic_DNA"/>
</dbReference>
<evidence type="ECO:0008006" key="3">
    <source>
        <dbReference type="Google" id="ProtNLM"/>
    </source>
</evidence>
<dbReference type="Proteomes" id="UP000279994">
    <property type="component" value="Unassembled WGS sequence"/>
</dbReference>
<comment type="caution">
    <text evidence="1">The sequence shown here is derived from an EMBL/GenBank/DDBJ whole genome shotgun (WGS) entry which is preliminary data.</text>
</comment>
<reference evidence="1 2" key="1">
    <citation type="submission" date="2018-11" db="EMBL/GenBank/DDBJ databases">
        <authorList>
            <person name="Li F."/>
        </authorList>
    </citation>
    <scope>NUCLEOTIDE SEQUENCE [LARGE SCALE GENOMIC DNA]</scope>
    <source>
        <strain evidence="1 2">Gsoil 818</strain>
    </source>
</reference>
<dbReference type="AlphaFoldDB" id="A0A3N0GJN0"/>
<protein>
    <recommendedName>
        <fullName evidence="3">Lipoprotein</fullName>
    </recommendedName>
</protein>
<evidence type="ECO:0000313" key="1">
    <source>
        <dbReference type="EMBL" id="RNM12675.1"/>
    </source>
</evidence>
<organism evidence="1 2">
    <name type="scientific">Nocardioides pocheonensis</name>
    <dbReference type="NCBI Taxonomy" id="661485"/>
    <lineage>
        <taxon>Bacteria</taxon>
        <taxon>Bacillati</taxon>
        <taxon>Actinomycetota</taxon>
        <taxon>Actinomycetes</taxon>
        <taxon>Propionibacteriales</taxon>
        <taxon>Nocardioidaceae</taxon>
        <taxon>Nocardioides</taxon>
    </lineage>
</organism>
<gene>
    <name evidence="1" type="ORF">EFL26_18920</name>
</gene>
<evidence type="ECO:0000313" key="2">
    <source>
        <dbReference type="Proteomes" id="UP000279994"/>
    </source>
</evidence>